<dbReference type="PROSITE" id="PS51257">
    <property type="entry name" value="PROKAR_LIPOPROTEIN"/>
    <property type="match status" value="1"/>
</dbReference>
<dbReference type="OrthoDB" id="9768183at2"/>
<evidence type="ECO:0000313" key="5">
    <source>
        <dbReference type="EMBL" id="SBS37088.1"/>
    </source>
</evidence>
<dbReference type="EMBL" id="FLOB01000016">
    <property type="protein sequence ID" value="SBS37088.1"/>
    <property type="molecule type" value="Genomic_DNA"/>
</dbReference>
<evidence type="ECO:0000256" key="1">
    <source>
        <dbReference type="ARBA" id="ARBA00010333"/>
    </source>
</evidence>
<dbReference type="Pfam" id="PF00497">
    <property type="entry name" value="SBP_bac_3"/>
    <property type="match status" value="1"/>
</dbReference>
<dbReference type="STRING" id="1792290.MSP8886_03969"/>
<evidence type="ECO:0000256" key="2">
    <source>
        <dbReference type="ARBA" id="ARBA00022729"/>
    </source>
</evidence>
<comment type="similarity">
    <text evidence="1">Belongs to the bacterial solute-binding protein 3 family.</text>
</comment>
<dbReference type="SUPFAM" id="SSF53850">
    <property type="entry name" value="Periplasmic binding protein-like II"/>
    <property type="match status" value="1"/>
</dbReference>
<sequence>MTLYARVKRSTIRSVVTGVVGASISFASCNALADFKEPGKIIAGSDMTFYPYEYMKDNTPKGFDIEFLAGLGKVIGRQTVDVDTRWANLIPGLRGGRFDIINSSMYITADRLKVIDMIPYLKSGDAILSIKGAAYQPKVPEDFCGHKVGSMAGTAWLKPLKKLSKDYCEAKGLKPISISEYPTDPQATQAMLSHAVEVQITDAAVARGIVEKTGHRVVISSDTLIYPVLNGWGVKKGNEEVRQALIKGLKAFSKTPEYAALLKKYHFKAPTAEDIAQLMPKQP</sequence>
<feature type="domain" description="Solute-binding protein family 3/N-terminal" evidence="4">
    <location>
        <begin position="40"/>
        <end position="269"/>
    </location>
</feature>
<evidence type="ECO:0000313" key="6">
    <source>
        <dbReference type="Proteomes" id="UP000092544"/>
    </source>
</evidence>
<protein>
    <submittedName>
        <fullName evidence="5">Cystine-binding periplasmic protein</fullName>
    </submittedName>
</protein>
<evidence type="ECO:0000259" key="4">
    <source>
        <dbReference type="SMART" id="SM00062"/>
    </source>
</evidence>
<feature type="signal peptide" evidence="3">
    <location>
        <begin position="1"/>
        <end position="33"/>
    </location>
</feature>
<dbReference type="CDD" id="cd01004">
    <property type="entry name" value="PBP2_MidA_like"/>
    <property type="match status" value="1"/>
</dbReference>
<organism evidence="5 6">
    <name type="scientific">Marinomonas spartinae</name>
    <dbReference type="NCBI Taxonomy" id="1792290"/>
    <lineage>
        <taxon>Bacteria</taxon>
        <taxon>Pseudomonadati</taxon>
        <taxon>Pseudomonadota</taxon>
        <taxon>Gammaproteobacteria</taxon>
        <taxon>Oceanospirillales</taxon>
        <taxon>Oceanospirillaceae</taxon>
        <taxon>Marinomonas</taxon>
    </lineage>
</organism>
<name>A0A1A8TUX3_9GAMM</name>
<gene>
    <name evidence="5" type="primary">fliY_2</name>
    <name evidence="5" type="ORF">MSP8886_03969</name>
</gene>
<dbReference type="SMART" id="SM00062">
    <property type="entry name" value="PBPb"/>
    <property type="match status" value="1"/>
</dbReference>
<keyword evidence="2 3" id="KW-0732">Signal</keyword>
<dbReference type="Proteomes" id="UP000092544">
    <property type="component" value="Unassembled WGS sequence"/>
</dbReference>
<dbReference type="PANTHER" id="PTHR35936:SF19">
    <property type="entry name" value="AMINO-ACID-BINDING PROTEIN YXEM-RELATED"/>
    <property type="match status" value="1"/>
</dbReference>
<dbReference type="PANTHER" id="PTHR35936">
    <property type="entry name" value="MEMBRANE-BOUND LYTIC MUREIN TRANSGLYCOSYLASE F"/>
    <property type="match status" value="1"/>
</dbReference>
<feature type="chain" id="PRO_5008379289" evidence="3">
    <location>
        <begin position="34"/>
        <end position="283"/>
    </location>
</feature>
<reference evidence="5 6" key="1">
    <citation type="submission" date="2016-06" db="EMBL/GenBank/DDBJ databases">
        <authorList>
            <person name="Kjaerup R.B."/>
            <person name="Dalgaard T.S."/>
            <person name="Juul-Madsen H.R."/>
        </authorList>
    </citation>
    <scope>NUCLEOTIDE SEQUENCE [LARGE SCALE GENOMIC DNA]</scope>
    <source>
        <strain evidence="5 6">CECT 8886</strain>
    </source>
</reference>
<proteinExistence type="inferred from homology"/>
<dbReference type="AlphaFoldDB" id="A0A1A8TUX3"/>
<accession>A0A1A8TUX3</accession>
<keyword evidence="6" id="KW-1185">Reference proteome</keyword>
<dbReference type="Gene3D" id="3.40.190.10">
    <property type="entry name" value="Periplasmic binding protein-like II"/>
    <property type="match status" value="2"/>
</dbReference>
<evidence type="ECO:0000256" key="3">
    <source>
        <dbReference type="SAM" id="SignalP"/>
    </source>
</evidence>
<dbReference type="InterPro" id="IPR001638">
    <property type="entry name" value="Solute-binding_3/MltF_N"/>
</dbReference>
<dbReference type="RefSeq" id="WP_067020038.1">
    <property type="nucleotide sequence ID" value="NZ_FLOB01000016.1"/>
</dbReference>